<reference evidence="1 2" key="1">
    <citation type="journal article" date="2024" name="bioRxiv">
        <title>A reference genome for Trichogramma kaykai: A tiny desert-dwelling parasitoid wasp with competing sex-ratio distorters.</title>
        <authorList>
            <person name="Culotta J."/>
            <person name="Lindsey A.R."/>
        </authorList>
    </citation>
    <scope>NUCLEOTIDE SEQUENCE [LARGE SCALE GENOMIC DNA]</scope>
    <source>
        <strain evidence="1 2">KSX58</strain>
    </source>
</reference>
<sequence>MFKKVITLNKCTMCLTHNNRIISQITSREFNSYLMDRPDRSRKSRDSTSIQMQRNRYVLQKDENNIKGIKEILSKYQICSNEIDDRLFMETPFVLEKKIMILQEMGVPEVQMKHLAEFSKLVFLSARSFKSRHKIDPSVNIAERLFSYVNNFKADFRRLEMLSDDIPMREYYLICFLHLVNKKLDLHNTPHEIPYKRFMFLIFNSFQLLPRLFSLIKNQLQMSPPVIKKNYRWLFSHHPSQSDAVIDVLKNDYPDLSLDILKKYPRLLDCNVEDLRKLIAYFKEYDITPNMVWCTHYIFYVSSVEFKRRMEFLSQNPYTLHLMKHPKFLTLVRDFHTILPRIKFLQEKNFKYASINSLTTFHNYSEHLVTARRQTTLNLQSFFATQFRQDGPRLLERLKKHPCHTFVPLLQMYENLCYLKENFPENVIHEHIYAILYDKEKISEVYSNLKNDPKYNDLPVDRYLPMSIYKIEQKDHFTGDGVLTPEKYAKSLSDIGDFQSECGRRKRNYGNESELYNI</sequence>
<comment type="caution">
    <text evidence="1">The sequence shown here is derived from an EMBL/GenBank/DDBJ whole genome shotgun (WGS) entry which is preliminary data.</text>
</comment>
<protein>
    <submittedName>
        <fullName evidence="1">Uncharacterized protein</fullName>
    </submittedName>
</protein>
<dbReference type="EMBL" id="JBJJXI010000027">
    <property type="protein sequence ID" value="KAL3403984.1"/>
    <property type="molecule type" value="Genomic_DNA"/>
</dbReference>
<dbReference type="InterPro" id="IPR038538">
    <property type="entry name" value="MTERF_sf"/>
</dbReference>
<name>A0ABD2XGD0_9HYME</name>
<dbReference type="Proteomes" id="UP001627154">
    <property type="component" value="Unassembled WGS sequence"/>
</dbReference>
<dbReference type="AlphaFoldDB" id="A0ABD2XGD0"/>
<organism evidence="1 2">
    <name type="scientific">Trichogramma kaykai</name>
    <dbReference type="NCBI Taxonomy" id="54128"/>
    <lineage>
        <taxon>Eukaryota</taxon>
        <taxon>Metazoa</taxon>
        <taxon>Ecdysozoa</taxon>
        <taxon>Arthropoda</taxon>
        <taxon>Hexapoda</taxon>
        <taxon>Insecta</taxon>
        <taxon>Pterygota</taxon>
        <taxon>Neoptera</taxon>
        <taxon>Endopterygota</taxon>
        <taxon>Hymenoptera</taxon>
        <taxon>Apocrita</taxon>
        <taxon>Proctotrupomorpha</taxon>
        <taxon>Chalcidoidea</taxon>
        <taxon>Trichogrammatidae</taxon>
        <taxon>Trichogramma</taxon>
    </lineage>
</organism>
<gene>
    <name evidence="1" type="ORF">TKK_003376</name>
</gene>
<evidence type="ECO:0000313" key="1">
    <source>
        <dbReference type="EMBL" id="KAL3403984.1"/>
    </source>
</evidence>
<proteinExistence type="predicted"/>
<dbReference type="Gene3D" id="1.25.70.10">
    <property type="entry name" value="Transcription termination factor 3, mitochondrial"/>
    <property type="match status" value="1"/>
</dbReference>
<keyword evidence="2" id="KW-1185">Reference proteome</keyword>
<evidence type="ECO:0000313" key="2">
    <source>
        <dbReference type="Proteomes" id="UP001627154"/>
    </source>
</evidence>
<accession>A0ABD2XGD0</accession>